<sequence length="104" mass="11791">MHWFWNNGWYTGPGSFWGFALGGLLNLVLMVAVIALVVWVVRVIWRPDADERADRAGPPARLEAGPGPGEPSALELLNRRYAKGEIDRETYLQMKRDLEERAEP</sequence>
<organism evidence="4 5">
    <name type="scientific">Limnochorda pilosa</name>
    <dbReference type="NCBI Taxonomy" id="1555112"/>
    <lineage>
        <taxon>Bacteria</taxon>
        <taxon>Bacillati</taxon>
        <taxon>Bacillota</taxon>
        <taxon>Limnochordia</taxon>
        <taxon>Limnochordales</taxon>
        <taxon>Limnochordaceae</taxon>
        <taxon>Limnochorda</taxon>
    </lineage>
</organism>
<dbReference type="STRING" id="1555112.LIP_3437"/>
<feature type="region of interest" description="Disordered" evidence="1">
    <location>
        <begin position="51"/>
        <end position="73"/>
    </location>
</feature>
<dbReference type="InterPro" id="IPR018649">
    <property type="entry name" value="SHOCT"/>
</dbReference>
<gene>
    <name evidence="4" type="ORF">LIP_3437</name>
</gene>
<evidence type="ECO:0000313" key="4">
    <source>
        <dbReference type="EMBL" id="BAS29249.1"/>
    </source>
</evidence>
<evidence type="ECO:0000256" key="1">
    <source>
        <dbReference type="SAM" id="MobiDB-lite"/>
    </source>
</evidence>
<reference evidence="5" key="1">
    <citation type="submission" date="2015-07" db="EMBL/GenBank/DDBJ databases">
        <title>Complete genome sequence and phylogenetic analysis of Limnochorda pilosa.</title>
        <authorList>
            <person name="Watanabe M."/>
            <person name="Kojima H."/>
            <person name="Fukui M."/>
        </authorList>
    </citation>
    <scope>NUCLEOTIDE SEQUENCE [LARGE SCALE GENOMIC DNA]</scope>
    <source>
        <strain evidence="5">HC45</strain>
    </source>
</reference>
<dbReference type="KEGG" id="lpil:LIP_3437"/>
<feature type="transmembrane region" description="Helical" evidence="2">
    <location>
        <begin position="20"/>
        <end position="45"/>
    </location>
</feature>
<proteinExistence type="predicted"/>
<evidence type="ECO:0000259" key="3">
    <source>
        <dbReference type="Pfam" id="PF09851"/>
    </source>
</evidence>
<dbReference type="Pfam" id="PF09851">
    <property type="entry name" value="SHOCT"/>
    <property type="match status" value="1"/>
</dbReference>
<dbReference type="Proteomes" id="UP000065807">
    <property type="component" value="Chromosome"/>
</dbReference>
<reference evidence="5" key="2">
    <citation type="journal article" date="2016" name="Int. J. Syst. Evol. Microbiol.">
        <title>Complete genome sequence and cell structure of Limnochorda pilosa, a Gram-negative spore-former within the phylum Firmicutes.</title>
        <authorList>
            <person name="Watanabe M."/>
            <person name="Kojima H."/>
            <person name="Fukui M."/>
        </authorList>
    </citation>
    <scope>NUCLEOTIDE SEQUENCE [LARGE SCALE GENOMIC DNA]</scope>
    <source>
        <strain evidence="5">HC45</strain>
    </source>
</reference>
<feature type="domain" description="SHOCT" evidence="3">
    <location>
        <begin position="73"/>
        <end position="98"/>
    </location>
</feature>
<name>A0A0K2SR09_LIMPI</name>
<accession>A0A0K2SR09</accession>
<keyword evidence="5" id="KW-1185">Reference proteome</keyword>
<dbReference type="RefSeq" id="WP_068140758.1">
    <property type="nucleotide sequence ID" value="NZ_AP014924.1"/>
</dbReference>
<evidence type="ECO:0000256" key="2">
    <source>
        <dbReference type="SAM" id="Phobius"/>
    </source>
</evidence>
<dbReference type="EMBL" id="AP014924">
    <property type="protein sequence ID" value="BAS29249.1"/>
    <property type="molecule type" value="Genomic_DNA"/>
</dbReference>
<evidence type="ECO:0000313" key="5">
    <source>
        <dbReference type="Proteomes" id="UP000065807"/>
    </source>
</evidence>
<keyword evidence="2" id="KW-1133">Transmembrane helix</keyword>
<keyword evidence="2" id="KW-0812">Transmembrane</keyword>
<dbReference type="AlphaFoldDB" id="A0A0K2SR09"/>
<protein>
    <recommendedName>
        <fullName evidence="3">SHOCT domain-containing protein</fullName>
    </recommendedName>
</protein>
<keyword evidence="2" id="KW-0472">Membrane</keyword>